<evidence type="ECO:0000256" key="8">
    <source>
        <dbReference type="ARBA" id="ARBA00025346"/>
    </source>
</evidence>
<feature type="compositionally biased region" description="Polar residues" evidence="11">
    <location>
        <begin position="89"/>
        <end position="106"/>
    </location>
</feature>
<dbReference type="Pfam" id="PF00439">
    <property type="entry name" value="Bromodomain"/>
    <property type="match status" value="3"/>
</dbReference>
<feature type="region of interest" description="Disordered" evidence="11">
    <location>
        <begin position="1327"/>
        <end position="1592"/>
    </location>
</feature>
<feature type="compositionally biased region" description="Polar residues" evidence="11">
    <location>
        <begin position="1511"/>
        <end position="1523"/>
    </location>
</feature>
<dbReference type="GO" id="GO:0006367">
    <property type="term" value="P:transcription initiation at RNA polymerase II promoter"/>
    <property type="evidence" value="ECO:0007669"/>
    <property type="project" value="TreeGrafter"/>
</dbReference>
<comment type="function">
    <text evidence="8">Functions as a component of the DNA-binding general transcription factor complex TFIID. Binding of TFIID to a promoter (with or without TATA element) is the initial step in pre-initiation complex (PIC) formation. TFIID plays a key role in the regulation of gene expression by RNA polymerase II through different activities such as transcription activator interaction, core promoter recognition and selectivity, TFIIA and TFIIB interaction, chromatin modification (histone acetylation by TAF1), facilitation of DNA opening and initiation of transcription.</text>
</comment>
<dbReference type="PANTHER" id="PTHR15137:SF9">
    <property type="entry name" value="TRANSCRIPTION INITIATION FACTOR TFIID SUBUNIT 2"/>
    <property type="match status" value="1"/>
</dbReference>
<dbReference type="SUPFAM" id="SSF63737">
    <property type="entry name" value="Leukotriene A4 hydrolase N-terminal domain"/>
    <property type="match status" value="1"/>
</dbReference>
<dbReference type="GO" id="GO:0000976">
    <property type="term" value="F:transcription cis-regulatory region binding"/>
    <property type="evidence" value="ECO:0007669"/>
    <property type="project" value="TreeGrafter"/>
</dbReference>
<protein>
    <recommendedName>
        <fullName evidence="3">Transcription initiation factor TFIID subunit 2</fullName>
    </recommendedName>
    <alternativeName>
        <fullName evidence="9">TBP-associated factor 2</fullName>
    </alternativeName>
</protein>
<evidence type="ECO:0000256" key="9">
    <source>
        <dbReference type="ARBA" id="ARBA00076306"/>
    </source>
</evidence>
<dbReference type="GO" id="GO:0008237">
    <property type="term" value="F:metallopeptidase activity"/>
    <property type="evidence" value="ECO:0007669"/>
    <property type="project" value="InterPro"/>
</dbReference>
<dbReference type="SMART" id="SM00297">
    <property type="entry name" value="BROMO"/>
    <property type="match status" value="3"/>
</dbReference>
<dbReference type="InParanoid" id="A0A409WEW1"/>
<feature type="compositionally biased region" description="Pro residues" evidence="11">
    <location>
        <begin position="1568"/>
        <end position="1582"/>
    </location>
</feature>
<proteinExistence type="inferred from homology"/>
<dbReference type="GO" id="GO:0005669">
    <property type="term" value="C:transcription factor TFIID complex"/>
    <property type="evidence" value="ECO:0007669"/>
    <property type="project" value="InterPro"/>
</dbReference>
<dbReference type="InterPro" id="IPR036427">
    <property type="entry name" value="Bromodomain-like_sf"/>
</dbReference>
<comment type="similarity">
    <text evidence="2">Belongs to the TAF2 family.</text>
</comment>
<dbReference type="InterPro" id="IPR037813">
    <property type="entry name" value="TAF2"/>
</dbReference>
<evidence type="ECO:0000259" key="12">
    <source>
        <dbReference type="PROSITE" id="PS50014"/>
    </source>
</evidence>
<evidence type="ECO:0000256" key="3">
    <source>
        <dbReference type="ARBA" id="ARBA00017363"/>
    </source>
</evidence>
<dbReference type="InterPro" id="IPR001487">
    <property type="entry name" value="Bromodomain"/>
</dbReference>
<comment type="subcellular location">
    <subcellularLocation>
        <location evidence="1">Nucleus</location>
    </subcellularLocation>
</comment>
<dbReference type="CDD" id="cd04369">
    <property type="entry name" value="Bromodomain"/>
    <property type="match status" value="3"/>
</dbReference>
<evidence type="ECO:0000256" key="1">
    <source>
        <dbReference type="ARBA" id="ARBA00004123"/>
    </source>
</evidence>
<keyword evidence="5 10" id="KW-0103">Bromodomain</keyword>
<evidence type="ECO:0000256" key="10">
    <source>
        <dbReference type="PROSITE-ProRule" id="PRU00035"/>
    </source>
</evidence>
<dbReference type="GO" id="GO:0008270">
    <property type="term" value="F:zinc ion binding"/>
    <property type="evidence" value="ECO:0007669"/>
    <property type="project" value="InterPro"/>
</dbReference>
<keyword evidence="6" id="KW-0804">Transcription</keyword>
<dbReference type="PANTHER" id="PTHR15137">
    <property type="entry name" value="TRANSCRIPTION INITIATION FACTOR TFIID"/>
    <property type="match status" value="1"/>
</dbReference>
<dbReference type="Gene3D" id="1.10.390.10">
    <property type="entry name" value="Neutral Protease Domain 2"/>
    <property type="match status" value="1"/>
</dbReference>
<evidence type="ECO:0000256" key="11">
    <source>
        <dbReference type="SAM" id="MobiDB-lite"/>
    </source>
</evidence>
<keyword evidence="14" id="KW-1185">Reference proteome</keyword>
<dbReference type="OrthoDB" id="308861at2759"/>
<dbReference type="Pfam" id="PF01433">
    <property type="entry name" value="Peptidase_M1"/>
    <property type="match status" value="1"/>
</dbReference>
<feature type="compositionally biased region" description="Low complexity" evidence="11">
    <location>
        <begin position="1186"/>
        <end position="1202"/>
    </location>
</feature>
<dbReference type="InterPro" id="IPR014782">
    <property type="entry name" value="Peptidase_M1_dom"/>
</dbReference>
<dbReference type="EMBL" id="NHYD01003445">
    <property type="protein sequence ID" value="PPQ77000.1"/>
    <property type="molecule type" value="Genomic_DNA"/>
</dbReference>
<dbReference type="FunFam" id="1.10.390.10:FF:000011">
    <property type="entry name" value="Transcription initiation factor TFIID subunit"/>
    <property type="match status" value="1"/>
</dbReference>
<dbReference type="PROSITE" id="PS50014">
    <property type="entry name" value="BROMODOMAIN_2"/>
    <property type="match status" value="3"/>
</dbReference>
<dbReference type="GO" id="GO:0006325">
    <property type="term" value="P:chromatin organization"/>
    <property type="evidence" value="ECO:0007669"/>
    <property type="project" value="UniProtKB-ARBA"/>
</dbReference>
<evidence type="ECO:0000256" key="6">
    <source>
        <dbReference type="ARBA" id="ARBA00023163"/>
    </source>
</evidence>
<accession>A0A409WEW1</accession>
<sequence length="1834" mass="204282">MQYVFIISYKPLKLTLKHHSAIQSVTVAGHPADFTHVDPLTHITMGGPSEAQDCHRHPELKRKIYSALQESDEGELSIAMPVEVPLKQSGHSSSGLSFPNDVSTPEPQTPGFPQANGLVPEFSPIVVHIAYSLRNPVDGFEFVVPSDAYPFRVPHAYTSPSSPDSARCWVPCLDNLWEKCTWEFEFIVPRYLEERDLHSDDDELNDASSTIVVCSGELVEQVAHPYNSNKTIFLFSQAVLTSVQHVAFAAGPFHLLSIPPDNVAEEPSGSSQPLMYAFCLPGQEQLLNSSTSCLRSAMSFYASECGSYPFGSYKIVFVDQLPTQRFDSATLSLVTTELLHGEDALEQAIETRHALGHALACQWAGINIIPKSWSDLWLVNGLALYITGLFMRKLFGNNDYRFRLKKDMQRVVDWDMGGMPPICQPQVLDPPDSVTLPFINLKAPLVLHILDRRLGKSGTSLGLSRVLPKLFLSAISGELQNNALSTHTFLRTCRKVSGVDPRSFAEQWIYGSGCPSFSFSASFNRKKMAVEITMRQEAPAYSMLENNEISRLLMKPVPFFEGQMTIRIHEADGTPYEHVLDIRSPFKRYEVPFNTKYKRVRRNTKRYLARQAAAQAAAEGDAEAAEAMGMVDMGFGLEIWEKEQERENWKVADWTEEDEGIMSGATYEWIRMDADFEWIANVKFEQPDFMWVSQLQRDRDVVAQLEAVNALAEKPTAIVSSTLTKTVLVSSYYFRIRCEAATALVNCAVRKLDFLGLFHLFKLFLRYCYDPEDPNQDLFSHKYVPKPNDFSDLSEYFVRKSLVNAISQVRFENGKTPSVVRQFFIDQLRYNDNTSNPYSDGFYISTIISAAAYANVSTAPPERGELLPSETRTEYTAEDMDLVKQTRTEVDRYRSMDRLIPSPHNIVTIAALEFYMMLGIANLIPSHPRIFFPFTREGNFTQVRIAAFDGLFLTKWYTPQIMRYILAVMANDPSKVVKRHVARNACYSLALLVQMGEMKSTSKEAEALLIEEDGNSQEKAKESKRSEMESMIKVLRKDREVGKNEALREFLMPIALNPDLDHEVRWCILKLADLLIRPVEESPPSVKIHIPSTPVIESAPPLPAVKVPAKVPRVIKSGGPPVKSPLVTLNPPTKLKLPASPMLETTPLKPLPPLAPVVDAPKKTVNFAKPDLPLKVSKPSKAGLPTTSTSTSASTSAKVSTKPVHVSKAQSGGMSLNDLRATRNALKKLKANKHAVIFLQSVDPIRDHAPNYFNIIKDPMDLGTMGAKLEEGLYKDRFAFQADFKLMVNNAKLYNVAGSFVHNEAIILETIFEKQWAVINKTLAATDNARPAPPPAAPSIPVAQVSKPQPRIISSGPKAPSTTANLPSVPPPVARHHEPHHTEPAPSVASTSRPMIKLKVGSQSKTPTEPIERASQSTKPPKRKSKPAELPAVLDAPPPPYVDDGSHDILQEVLAIEREKKEQRHRIPEREKSQSATVVGKRRKVDVEEEDDILALAAPSKKERPTPPGPSTNVKTYKNSPASTPKPAETSVKPKKDRTVDSSRSSMVVDQPLPPSLKGKEREVSKPSPAPASGPAPAPPQNKPRKTAQSTPINVKKCKDLMKVLCKLPESEIFLRPVDVVLDGCPTYYDEIQNPMDFGTISSKLNDGKYGAMEEFKADVELVFSNCRQFNPPGTSPTIIAAVVEKVFKKEWPKAMERKLSWSEKRGLQGVLTTLSKDQMSWIFQNPVDPIALGIPTYFDVIPKKDARDLKTIRQKLDSDKYESVEGFEADVELMFHNAIKFNGMDSEVGAVTLALRDQFRTLVTGWRSGGSTKKRKDEDHGTPQPVAKKVKMG</sequence>
<organism evidence="13 14">
    <name type="scientific">Psilocybe cyanescens</name>
    <dbReference type="NCBI Taxonomy" id="93625"/>
    <lineage>
        <taxon>Eukaryota</taxon>
        <taxon>Fungi</taxon>
        <taxon>Dikarya</taxon>
        <taxon>Basidiomycota</taxon>
        <taxon>Agaricomycotina</taxon>
        <taxon>Agaricomycetes</taxon>
        <taxon>Agaricomycetidae</taxon>
        <taxon>Agaricales</taxon>
        <taxon>Agaricineae</taxon>
        <taxon>Strophariaceae</taxon>
        <taxon>Psilocybe</taxon>
    </lineage>
</organism>
<dbReference type="Pfam" id="PF25316">
    <property type="entry name" value="TAF2_3rd"/>
    <property type="match status" value="1"/>
</dbReference>
<dbReference type="InterPro" id="IPR042097">
    <property type="entry name" value="Aminopeptidase_N-like_N_sf"/>
</dbReference>
<evidence type="ECO:0000313" key="13">
    <source>
        <dbReference type="EMBL" id="PPQ77000.1"/>
    </source>
</evidence>
<feature type="region of interest" description="Disordered" evidence="11">
    <location>
        <begin position="1807"/>
        <end position="1834"/>
    </location>
</feature>
<dbReference type="PROSITE" id="PS00633">
    <property type="entry name" value="BROMODOMAIN_1"/>
    <property type="match status" value="2"/>
</dbReference>
<name>A0A409WEW1_PSICY</name>
<feature type="compositionally biased region" description="Basic and acidic residues" evidence="11">
    <location>
        <begin position="1532"/>
        <end position="1541"/>
    </location>
</feature>
<comment type="caution">
    <text evidence="13">The sequence shown here is derived from an EMBL/GenBank/DDBJ whole genome shotgun (WGS) entry which is preliminary data.</text>
</comment>
<dbReference type="PRINTS" id="PR00503">
    <property type="entry name" value="BROMODOMAIN"/>
</dbReference>
<dbReference type="Gene3D" id="1.20.920.10">
    <property type="entry name" value="Bromodomain-like"/>
    <property type="match status" value="3"/>
</dbReference>
<dbReference type="Pfam" id="PF25577">
    <property type="entry name" value="TPR_TAF2_C"/>
    <property type="match status" value="1"/>
</dbReference>
<dbReference type="FunCoup" id="A0A409WEW1">
    <property type="interactions" value="512"/>
</dbReference>
<feature type="region of interest" description="Disordered" evidence="11">
    <location>
        <begin position="87"/>
        <end position="108"/>
    </location>
</feature>
<gene>
    <name evidence="13" type="ORF">CVT25_014817</name>
</gene>
<dbReference type="InterPro" id="IPR057991">
    <property type="entry name" value="TPR_TAF2_C"/>
</dbReference>
<dbReference type="InterPro" id="IPR027268">
    <property type="entry name" value="Peptidase_M4/M1_CTD_sf"/>
</dbReference>
<evidence type="ECO:0000256" key="5">
    <source>
        <dbReference type="ARBA" id="ARBA00023117"/>
    </source>
</evidence>
<feature type="compositionally biased region" description="Basic and acidic residues" evidence="11">
    <location>
        <begin position="1444"/>
        <end position="1473"/>
    </location>
</feature>
<evidence type="ECO:0000256" key="2">
    <source>
        <dbReference type="ARBA" id="ARBA00010937"/>
    </source>
</evidence>
<dbReference type="InterPro" id="IPR018359">
    <property type="entry name" value="Bromodomain_CS"/>
</dbReference>
<keyword evidence="4" id="KW-0805">Transcription regulation</keyword>
<evidence type="ECO:0000256" key="4">
    <source>
        <dbReference type="ARBA" id="ARBA00023015"/>
    </source>
</evidence>
<dbReference type="Proteomes" id="UP000283269">
    <property type="component" value="Unassembled WGS sequence"/>
</dbReference>
<feature type="domain" description="Bromo" evidence="12">
    <location>
        <begin position="1606"/>
        <end position="1678"/>
    </location>
</feature>
<dbReference type="SUPFAM" id="SSF47370">
    <property type="entry name" value="Bromodomain"/>
    <property type="match status" value="3"/>
</dbReference>
<feature type="domain" description="Bromo" evidence="12">
    <location>
        <begin position="1716"/>
        <end position="1790"/>
    </location>
</feature>
<feature type="domain" description="Bromo" evidence="12">
    <location>
        <begin position="1230"/>
        <end position="1302"/>
    </location>
</feature>
<dbReference type="GO" id="GO:0003682">
    <property type="term" value="F:chromatin binding"/>
    <property type="evidence" value="ECO:0007669"/>
    <property type="project" value="TreeGrafter"/>
</dbReference>
<dbReference type="STRING" id="93625.A0A409WEW1"/>
<dbReference type="InterPro" id="IPR057345">
    <property type="entry name" value="Ig-like_TAF2"/>
</dbReference>
<evidence type="ECO:0000256" key="7">
    <source>
        <dbReference type="ARBA" id="ARBA00023242"/>
    </source>
</evidence>
<dbReference type="CDD" id="cd09839">
    <property type="entry name" value="M1_like_TAF2"/>
    <property type="match status" value="1"/>
</dbReference>
<dbReference type="Gene3D" id="2.60.40.1730">
    <property type="entry name" value="tricorn interacting facor f3 domain"/>
    <property type="match status" value="1"/>
</dbReference>
<evidence type="ECO:0000313" key="14">
    <source>
        <dbReference type="Proteomes" id="UP000283269"/>
    </source>
</evidence>
<feature type="region of interest" description="Disordered" evidence="11">
    <location>
        <begin position="1176"/>
        <end position="1210"/>
    </location>
</feature>
<dbReference type="GO" id="GO:0016251">
    <property type="term" value="F:RNA polymerase II general transcription initiation factor activity"/>
    <property type="evidence" value="ECO:0007669"/>
    <property type="project" value="TreeGrafter"/>
</dbReference>
<keyword evidence="7" id="KW-0539">Nucleus</keyword>
<reference evidence="13 14" key="1">
    <citation type="journal article" date="2018" name="Evol. Lett.">
        <title>Horizontal gene cluster transfer increased hallucinogenic mushroom diversity.</title>
        <authorList>
            <person name="Reynolds H.T."/>
            <person name="Vijayakumar V."/>
            <person name="Gluck-Thaler E."/>
            <person name="Korotkin H.B."/>
            <person name="Matheny P.B."/>
            <person name="Slot J.C."/>
        </authorList>
    </citation>
    <scope>NUCLEOTIDE SEQUENCE [LARGE SCALE GENOMIC DNA]</scope>
    <source>
        <strain evidence="13 14">2631</strain>
    </source>
</reference>
<dbReference type="SUPFAM" id="SSF55486">
    <property type="entry name" value="Metalloproteases ('zincins'), catalytic domain"/>
    <property type="match status" value="1"/>
</dbReference>